<organism evidence="1 2">
    <name type="scientific">Pistacia integerrima</name>
    <dbReference type="NCBI Taxonomy" id="434235"/>
    <lineage>
        <taxon>Eukaryota</taxon>
        <taxon>Viridiplantae</taxon>
        <taxon>Streptophyta</taxon>
        <taxon>Embryophyta</taxon>
        <taxon>Tracheophyta</taxon>
        <taxon>Spermatophyta</taxon>
        <taxon>Magnoliopsida</taxon>
        <taxon>eudicotyledons</taxon>
        <taxon>Gunneridae</taxon>
        <taxon>Pentapetalae</taxon>
        <taxon>rosids</taxon>
        <taxon>malvids</taxon>
        <taxon>Sapindales</taxon>
        <taxon>Anacardiaceae</taxon>
        <taxon>Pistacia</taxon>
    </lineage>
</organism>
<evidence type="ECO:0000313" key="1">
    <source>
        <dbReference type="EMBL" id="KAJ0052877.1"/>
    </source>
</evidence>
<dbReference type="EMBL" id="CM047736">
    <property type="protein sequence ID" value="KAJ0052877.1"/>
    <property type="molecule type" value="Genomic_DNA"/>
</dbReference>
<accession>A0ACC0ZLG9</accession>
<protein>
    <submittedName>
        <fullName evidence="1">Uncharacterized protein</fullName>
    </submittedName>
</protein>
<keyword evidence="2" id="KW-1185">Reference proteome</keyword>
<evidence type="ECO:0000313" key="2">
    <source>
        <dbReference type="Proteomes" id="UP001163603"/>
    </source>
</evidence>
<gene>
    <name evidence="1" type="ORF">Pint_02447</name>
</gene>
<sequence>MAGKGSSFIVFSFFPLLCILFTHFCLVTSASISGNCSTRASCVYCFDSSLPSAWYNNNSVVTDGWKMRVFLQTKNANDVDYYCGFYCSGACNSYVFSVVAIGGGGNHTVVWSANRDRPVKANAMVKLTRGGLVLQDSDGTQVWSSDTSGSGNSIVGMNLNHSGNLVLFSNESDSIWESPTEKISFTPPSSTPTPTPPSTQPAENGPPVVTNLAPPPGPPRGKGKKLVAVIAGSVAGVLVIVSVIIVLFAVRIRKTSEAEELVEDYIKQVPGMPRLDRMGQGMREFSAEVETIEEGQVLDIMENSDEDMQNHREEMVRMIKIGAWCLQDDPIHRPSMSTVVKVLEGVMDVDENINYKFAHAMPCASLVNHQVSAPPVESILSNPR</sequence>
<proteinExistence type="predicted"/>
<reference evidence="2" key="1">
    <citation type="journal article" date="2023" name="G3 (Bethesda)">
        <title>Genome assembly and association tests identify interacting loci associated with vigor, precocity, and sex in interspecific pistachio rootstocks.</title>
        <authorList>
            <person name="Palmer W."/>
            <person name="Jacygrad E."/>
            <person name="Sagayaradj S."/>
            <person name="Cavanaugh K."/>
            <person name="Han R."/>
            <person name="Bertier L."/>
            <person name="Beede B."/>
            <person name="Kafkas S."/>
            <person name="Golino D."/>
            <person name="Preece J."/>
            <person name="Michelmore R."/>
        </authorList>
    </citation>
    <scope>NUCLEOTIDE SEQUENCE [LARGE SCALE GENOMIC DNA]</scope>
</reference>
<name>A0ACC0ZLG9_9ROSI</name>
<dbReference type="Proteomes" id="UP001163603">
    <property type="component" value="Chromosome 1"/>
</dbReference>
<comment type="caution">
    <text evidence="1">The sequence shown here is derived from an EMBL/GenBank/DDBJ whole genome shotgun (WGS) entry which is preliminary data.</text>
</comment>